<dbReference type="Proteomes" id="UP000317289">
    <property type="component" value="Unassembled WGS sequence"/>
</dbReference>
<evidence type="ECO:0000313" key="4">
    <source>
        <dbReference type="Proteomes" id="UP000468990"/>
    </source>
</evidence>
<sequence length="167" mass="18652">MKKELQDALRKLKKRDVDTFPVTVISVNKTQGTCIVSDDEIEYTDVQLCSIIDGKENKFFLFPVVGSSVLVSPINEDLKRLYIETYSDIESLDLNIKAVQFKVSEKGFLLKKENETLKSLIAELITAVENMSFVVTTSAGAGNTTTLINASQFSAVKEKFNQFLNDV</sequence>
<proteinExistence type="predicted"/>
<evidence type="ECO:0000313" key="3">
    <source>
        <dbReference type="Proteomes" id="UP000317289"/>
    </source>
</evidence>
<reference evidence="2 3" key="1">
    <citation type="submission" date="2017-05" db="EMBL/GenBank/DDBJ databases">
        <authorList>
            <person name="Varghese N."/>
            <person name="Submissions S."/>
        </authorList>
    </citation>
    <scope>NUCLEOTIDE SEQUENCE [LARGE SCALE GENOMIC DNA]</scope>
    <source>
        <strain evidence="2 3">DSM 19382</strain>
    </source>
</reference>
<dbReference type="RefSeq" id="WP_142449395.1">
    <property type="nucleotide sequence ID" value="NZ_FXTA01000001.1"/>
</dbReference>
<name>A0A521B6L5_9FLAO</name>
<evidence type="ECO:0000313" key="1">
    <source>
        <dbReference type="EMBL" id="MRX70264.1"/>
    </source>
</evidence>
<evidence type="ECO:0000313" key="2">
    <source>
        <dbReference type="EMBL" id="SMO42752.1"/>
    </source>
</evidence>
<dbReference type="OrthoDB" id="1151181at2"/>
<reference evidence="1 4" key="2">
    <citation type="submission" date="2019-11" db="EMBL/GenBank/DDBJ databases">
        <title>Flavobacterium resistens genome.</title>
        <authorList>
            <person name="Wilson V.M."/>
            <person name="Newman J.D."/>
        </authorList>
    </citation>
    <scope>NUCLEOTIDE SEQUENCE [LARGE SCALE GENOMIC DNA]</scope>
    <source>
        <strain evidence="1 4">DSM 19382</strain>
    </source>
</reference>
<protein>
    <submittedName>
        <fullName evidence="2">Uncharacterized protein</fullName>
    </submittedName>
</protein>
<keyword evidence="4" id="KW-1185">Reference proteome</keyword>
<dbReference type="Proteomes" id="UP000468990">
    <property type="component" value="Unassembled WGS sequence"/>
</dbReference>
<gene>
    <name evidence="1" type="ORF">GJU42_20000</name>
    <name evidence="2" type="ORF">SAMN06265349_101734</name>
</gene>
<dbReference type="EMBL" id="FXTA01000001">
    <property type="protein sequence ID" value="SMO42752.1"/>
    <property type="molecule type" value="Genomic_DNA"/>
</dbReference>
<accession>A0A521B6L5</accession>
<dbReference type="EMBL" id="WKKG01000012">
    <property type="protein sequence ID" value="MRX70264.1"/>
    <property type="molecule type" value="Genomic_DNA"/>
</dbReference>
<dbReference type="AlphaFoldDB" id="A0A521B6L5"/>
<organism evidence="2 3">
    <name type="scientific">Flavobacterium resistens</name>
    <dbReference type="NCBI Taxonomy" id="443612"/>
    <lineage>
        <taxon>Bacteria</taxon>
        <taxon>Pseudomonadati</taxon>
        <taxon>Bacteroidota</taxon>
        <taxon>Flavobacteriia</taxon>
        <taxon>Flavobacteriales</taxon>
        <taxon>Flavobacteriaceae</taxon>
        <taxon>Flavobacterium</taxon>
    </lineage>
</organism>